<dbReference type="Proteomes" id="UP000000628">
    <property type="component" value="Chromosome"/>
</dbReference>
<protein>
    <submittedName>
        <fullName evidence="2">Uncharacterized protein</fullName>
    </submittedName>
</protein>
<dbReference type="HOGENOM" id="CLU_2973394_0_0_11"/>
<evidence type="ECO:0000256" key="1">
    <source>
        <dbReference type="SAM" id="Phobius"/>
    </source>
</evidence>
<keyword evidence="1" id="KW-0472">Membrane</keyword>
<organism evidence="2 3">
    <name type="scientific">Jonesia denitrificans (strain ATCC 14870 / DSM 20603 / BCRC 15368 / CIP 55.134 / JCM 11481 / NBRC 15587 / NCTC 10816 / Prevot 55134)</name>
    <name type="common">Listeria denitrificans</name>
    <dbReference type="NCBI Taxonomy" id="471856"/>
    <lineage>
        <taxon>Bacteria</taxon>
        <taxon>Bacillati</taxon>
        <taxon>Actinomycetota</taxon>
        <taxon>Actinomycetes</taxon>
        <taxon>Micrococcales</taxon>
        <taxon>Jonesiaceae</taxon>
        <taxon>Jonesia</taxon>
    </lineage>
</organism>
<keyword evidence="3" id="KW-1185">Reference proteome</keyword>
<sequence length="58" mass="6195">MNMRFIVRVLIALGFIALGISWITSPGTMGPGIGVVIVGVGLGVSSVYLYRHQNHPTK</sequence>
<dbReference type="STRING" id="471856.Jden_0059"/>
<keyword evidence="1" id="KW-1133">Transmembrane helix</keyword>
<proteinExistence type="predicted"/>
<evidence type="ECO:0000313" key="2">
    <source>
        <dbReference type="EMBL" id="ACV07735.1"/>
    </source>
</evidence>
<feature type="transmembrane region" description="Helical" evidence="1">
    <location>
        <begin position="29"/>
        <end position="50"/>
    </location>
</feature>
<accession>C7R557</accession>
<feature type="transmembrane region" description="Helical" evidence="1">
    <location>
        <begin position="5"/>
        <end position="23"/>
    </location>
</feature>
<keyword evidence="1" id="KW-0812">Transmembrane</keyword>
<gene>
    <name evidence="2" type="ordered locus">Jden_0059</name>
</gene>
<reference evidence="2 3" key="1">
    <citation type="journal article" date="2009" name="Stand. Genomic Sci.">
        <title>Complete genome sequence of Jonesia denitrificans type strain (Prevot 55134).</title>
        <authorList>
            <person name="Pukall R."/>
            <person name="Gehrich-Schroter G."/>
            <person name="Lapidus A."/>
            <person name="Nolan M."/>
            <person name="Glavina Del Rio T."/>
            <person name="Lucas S."/>
            <person name="Chen F."/>
            <person name="Tice H."/>
            <person name="Pitluck S."/>
            <person name="Cheng J.F."/>
            <person name="Copeland A."/>
            <person name="Saunders E."/>
            <person name="Brettin T."/>
            <person name="Detter J.C."/>
            <person name="Bruce D."/>
            <person name="Goodwin L."/>
            <person name="Pati A."/>
            <person name="Ivanova N."/>
            <person name="Mavromatis K."/>
            <person name="Ovchinnikova G."/>
            <person name="Chen A."/>
            <person name="Palaniappan K."/>
            <person name="Land M."/>
            <person name="Hauser L."/>
            <person name="Chang Y.J."/>
            <person name="Jeffries C.D."/>
            <person name="Chain P."/>
            <person name="Goker M."/>
            <person name="Bristow J."/>
            <person name="Eisen J.A."/>
            <person name="Markowitz V."/>
            <person name="Hugenholtz P."/>
            <person name="Kyrpides N.C."/>
            <person name="Klenk H.P."/>
            <person name="Han C."/>
        </authorList>
    </citation>
    <scope>NUCLEOTIDE SEQUENCE [LARGE SCALE GENOMIC DNA]</scope>
    <source>
        <strain evidence="3">ATCC 14870 / DSM 20603 / BCRC 15368 / CIP 55.134 / JCM 11481 / NBRC 15587 / NCTC 10816 / Prevot 55134</strain>
    </source>
</reference>
<dbReference type="KEGG" id="jde:Jden_0059"/>
<dbReference type="AlphaFoldDB" id="C7R557"/>
<name>C7R557_JONDD</name>
<dbReference type="EMBL" id="CP001706">
    <property type="protein sequence ID" value="ACV07735.1"/>
    <property type="molecule type" value="Genomic_DNA"/>
</dbReference>
<evidence type="ECO:0000313" key="3">
    <source>
        <dbReference type="Proteomes" id="UP000000628"/>
    </source>
</evidence>